<dbReference type="Gene3D" id="2.60.120.200">
    <property type="match status" value="2"/>
</dbReference>
<feature type="domain" description="LamG-like jellyroll fold" evidence="5">
    <location>
        <begin position="846"/>
        <end position="1000"/>
    </location>
</feature>
<dbReference type="PANTHER" id="PTHR46943">
    <property type="entry name" value="PENTRAXIN-RELATED PROTEIN PTX3"/>
    <property type="match status" value="1"/>
</dbReference>
<dbReference type="InterPro" id="IPR006558">
    <property type="entry name" value="LamG-like"/>
</dbReference>
<sequence length="1261" mass="133958">MGDARVRWYNLAGGTRHRRAVSPIRLTAGITSAALVASLSAFTVPAVAAPADRAVTTSASSDAVIDHATAARRAAASGEQVEVTGERTEYTTTTANPDGTFTLVQSAVPQRAEGDDGTWHAVDATLERRPDGTVGPRAAVVDLSFSGGGDGSGLIRLANDEGSLHLDWPGRLPEPRLEGAKAVYPEVLDGVDLELTATAEGYREVLVVKTAQAAADPALEQIELTASTTDLRLMPGAGGGVRAVDTDGNTVFKGPAGQMWDSAGQDGRPAADGVRTQLATAAGTGGEVPDPVEEGTQPGAGDASAVMPVQVDGDSVTVAPDLGLLRGKDTVYPVYIDPSVGLGVSERTVLSSDGDKFWQFNGDYGVGRCSVSGPYYCGSNYTNRMYFEFSPSKLAGKYVLDATFRAYETWSFSCSAKWVDLERTNNISEGTRWPGPTQLDQMGDRYVSAGRGSQCSPDQPDQWIEFNDNPDETDENLASTVRKFADGKISRLTLMLRAKDESDPEAWKRFDDNAELKVTYAFKPGVPTSVGVIPGDGTTAYCRTSSSDPLIVTRIDPMVQSRVQTQVEHHLGDEEGSLQAEFVVERGDDAAWHQVWSGYRPSSGWDPDETLEKMRTSNRADGGLYRLRSRTQSHWSYSGKSGDLFSSYSSWCYFKIDSTAPKAPVITSLSPYTQCTADLCEGKGGPGTAGSFTFQPNAADTDITGYRWRLLTTSAKEAKAVTGKSVTVSDVTPSLSGTQVLSVEAKDVRSRWGAPAEFSFKVAPAAGATGTWHFDDALPGSGVTIAKDTAAEGTRHDATLYTAGAGWSTLARRGDADNSLWLNDGSDTTQRAGYAATSAPAVNTRDSFTVSAWAYLTDTSQTRVVMAAPGTYGSAFTLYYSASYKKWVFNRTAGDVKDKPVYLRSLGDATAPPLKVWTHLAAVFDTKKDTNKANDTIQLFVNGRPQGEPVVLDGVSTAYQPWVSSGGLQIGRSLVGGTWGEHFRGRLDEVNVWQRVLTPDEITQQAQLLEEGVPANELVAQWDAASSTGTTVKELSSYPAPSLTLSAAGAVLDEENNALVLDGSAGYASATGPVVDETGSFTVSARVQLDSAKLASKPVGYEALVAGQQASAGESSWALWAVKPADGVYQWKFTRTAVGADGKVTQSAEAPGGDIAETDTWVQVTGVFDAQEPWEWTDPADSAKTETRYGRLHLYVGEFDQPSETASGFTTPQYGAGALAVGRGSRGGTTGHHLPGALEELRVWTGAMSADQVRSQVLGGV</sequence>
<dbReference type="InterPro" id="IPR013320">
    <property type="entry name" value="ConA-like_dom_sf"/>
</dbReference>
<name>A0A7U9DW74_STRLI</name>
<dbReference type="InterPro" id="IPR042837">
    <property type="entry name" value="PTX3"/>
</dbReference>
<feature type="signal peptide" evidence="4">
    <location>
        <begin position="1"/>
        <end position="48"/>
    </location>
</feature>
<feature type="region of interest" description="Disordered" evidence="3">
    <location>
        <begin position="282"/>
        <end position="305"/>
    </location>
</feature>
<evidence type="ECO:0000313" key="6">
    <source>
        <dbReference type="EMBL" id="EOY51312.1"/>
    </source>
</evidence>
<dbReference type="PANTHER" id="PTHR46943:SF1">
    <property type="entry name" value="PENTRAXIN-RELATED PROTEIN PTX3"/>
    <property type="match status" value="1"/>
</dbReference>
<dbReference type="SMART" id="SM00560">
    <property type="entry name" value="LamGL"/>
    <property type="match status" value="2"/>
</dbReference>
<dbReference type="Pfam" id="PF13385">
    <property type="entry name" value="Laminin_G_3"/>
    <property type="match status" value="2"/>
</dbReference>
<dbReference type="SUPFAM" id="SSF49899">
    <property type="entry name" value="Concanavalin A-like lectins/glucanases"/>
    <property type="match status" value="2"/>
</dbReference>
<protein>
    <recommendedName>
        <fullName evidence="5">LamG-like jellyroll fold domain-containing protein</fullName>
    </recommendedName>
</protein>
<gene>
    <name evidence="6" type="ORF">SLI_6606</name>
</gene>
<evidence type="ECO:0000256" key="4">
    <source>
        <dbReference type="SAM" id="SignalP"/>
    </source>
</evidence>
<dbReference type="EMBL" id="CM001889">
    <property type="protein sequence ID" value="EOY51312.1"/>
    <property type="molecule type" value="Genomic_DNA"/>
</dbReference>
<accession>A0A7U9DW74</accession>
<evidence type="ECO:0000259" key="5">
    <source>
        <dbReference type="SMART" id="SM00560"/>
    </source>
</evidence>
<evidence type="ECO:0000313" key="7">
    <source>
        <dbReference type="Proteomes" id="UP000014062"/>
    </source>
</evidence>
<evidence type="ECO:0000256" key="3">
    <source>
        <dbReference type="SAM" id="MobiDB-lite"/>
    </source>
</evidence>
<reference evidence="7" key="1">
    <citation type="journal article" date="2013" name="Genome Biol. Evol.">
        <title>The genome sequence of Streptomyces lividans 66 reveals a novel tRNA-dependent peptide biosynthetic system within a metal-related genomic island.</title>
        <authorList>
            <person name="Cruz-Morales P."/>
            <person name="Vijgenboom E."/>
            <person name="Iruegas-Bocardo F."/>
            <person name="Girard G."/>
            <person name="Yanez-Guerra L.A."/>
            <person name="Ramos-Aboites H.E."/>
            <person name="Pernodet J.L."/>
            <person name="Anne J."/>
            <person name="van Wezel G.P."/>
            <person name="Barona-Gomez F."/>
        </authorList>
    </citation>
    <scope>NUCLEOTIDE SEQUENCE [LARGE SCALE GENOMIC DNA]</scope>
    <source>
        <strain evidence="7">1326</strain>
    </source>
</reference>
<keyword evidence="1 4" id="KW-0732">Signal</keyword>
<dbReference type="AlphaFoldDB" id="A0A7U9DW74"/>
<feature type="chain" id="PRO_5031506100" description="LamG-like jellyroll fold domain-containing protein" evidence="4">
    <location>
        <begin position="49"/>
        <end position="1261"/>
    </location>
</feature>
<dbReference type="GO" id="GO:0006955">
    <property type="term" value="P:immune response"/>
    <property type="evidence" value="ECO:0007669"/>
    <property type="project" value="InterPro"/>
</dbReference>
<proteinExistence type="predicted"/>
<evidence type="ECO:0000256" key="1">
    <source>
        <dbReference type="ARBA" id="ARBA00022729"/>
    </source>
</evidence>
<organism evidence="6 7">
    <name type="scientific">Streptomyces lividans 1326</name>
    <dbReference type="NCBI Taxonomy" id="1200984"/>
    <lineage>
        <taxon>Bacteria</taxon>
        <taxon>Bacillati</taxon>
        <taxon>Actinomycetota</taxon>
        <taxon>Actinomycetes</taxon>
        <taxon>Kitasatosporales</taxon>
        <taxon>Streptomycetaceae</taxon>
        <taxon>Streptomyces</taxon>
    </lineage>
</organism>
<keyword evidence="2" id="KW-1015">Disulfide bond</keyword>
<dbReference type="RefSeq" id="WP_016327655.1">
    <property type="nucleotide sequence ID" value="NZ_CM001889.1"/>
</dbReference>
<evidence type="ECO:0000256" key="2">
    <source>
        <dbReference type="ARBA" id="ARBA00023157"/>
    </source>
</evidence>
<feature type="domain" description="LamG-like jellyroll fold" evidence="5">
    <location>
        <begin position="1079"/>
        <end position="1251"/>
    </location>
</feature>
<dbReference type="Proteomes" id="UP000014062">
    <property type="component" value="Chromosome"/>
</dbReference>